<name>A0A3L6R865_PANMI</name>
<feature type="region of interest" description="Disordered" evidence="2">
    <location>
        <begin position="114"/>
        <end position="158"/>
    </location>
</feature>
<keyword evidence="4" id="KW-1185">Reference proteome</keyword>
<evidence type="ECO:0000313" key="4">
    <source>
        <dbReference type="Proteomes" id="UP000275267"/>
    </source>
</evidence>
<keyword evidence="1" id="KW-0175">Coiled coil</keyword>
<gene>
    <name evidence="3" type="ORF">C2845_PM06G05930</name>
</gene>
<evidence type="ECO:0000256" key="2">
    <source>
        <dbReference type="SAM" id="MobiDB-lite"/>
    </source>
</evidence>
<dbReference type="Proteomes" id="UP000275267">
    <property type="component" value="Unassembled WGS sequence"/>
</dbReference>
<dbReference type="EMBL" id="PQIB02000009">
    <property type="protein sequence ID" value="RLM98541.1"/>
    <property type="molecule type" value="Genomic_DNA"/>
</dbReference>
<sequence>MGDTAKLNPTSIEFCERRIRQLESQKEELEQTMEKNLVRQASPKRGKKHRKVVQDPEMRKGLVEQADLEVGKKHAMKIDSLEETIKFMKKRLRCLIMAADRSISLEAAQELVEKEEQEEKLKHKKQPAGEDSPESTTSEASPLPPPIHRHRPYPDGCNREEHQEWVQEYTRVQDLNAPTDNLPTQTDGHKDPATVAAAVDPDDKSKLINVAKSVVRVSFPPPNRGREYLDQWYTGVIISWDVDNKTAMILTGGCFGRDNDDKSKSKIFVHYPYMEDDGLIEENFSSSANSINFLCWRLLFRGCCWMYRHRPPLLVQPTQNVVMRYFHWVGTKICRWWSVVGQL</sequence>
<comment type="caution">
    <text evidence="3">The sequence shown here is derived from an EMBL/GenBank/DDBJ whole genome shotgun (WGS) entry which is preliminary data.</text>
</comment>
<evidence type="ECO:0000313" key="3">
    <source>
        <dbReference type="EMBL" id="RLM98541.1"/>
    </source>
</evidence>
<organism evidence="3 4">
    <name type="scientific">Panicum miliaceum</name>
    <name type="common">Proso millet</name>
    <name type="synonym">Broomcorn millet</name>
    <dbReference type="NCBI Taxonomy" id="4540"/>
    <lineage>
        <taxon>Eukaryota</taxon>
        <taxon>Viridiplantae</taxon>
        <taxon>Streptophyta</taxon>
        <taxon>Embryophyta</taxon>
        <taxon>Tracheophyta</taxon>
        <taxon>Spermatophyta</taxon>
        <taxon>Magnoliopsida</taxon>
        <taxon>Liliopsida</taxon>
        <taxon>Poales</taxon>
        <taxon>Poaceae</taxon>
        <taxon>PACMAD clade</taxon>
        <taxon>Panicoideae</taxon>
        <taxon>Panicodae</taxon>
        <taxon>Paniceae</taxon>
        <taxon>Panicinae</taxon>
        <taxon>Panicum</taxon>
        <taxon>Panicum sect. Panicum</taxon>
    </lineage>
</organism>
<evidence type="ECO:0000256" key="1">
    <source>
        <dbReference type="SAM" id="Coils"/>
    </source>
</evidence>
<dbReference type="AlphaFoldDB" id="A0A3L6R865"/>
<protein>
    <submittedName>
        <fullName evidence="3">Uncharacterized protein</fullName>
    </submittedName>
</protein>
<reference evidence="4" key="1">
    <citation type="journal article" date="2019" name="Nat. Commun.">
        <title>The genome of broomcorn millet.</title>
        <authorList>
            <person name="Zou C."/>
            <person name="Miki D."/>
            <person name="Li D."/>
            <person name="Tang Q."/>
            <person name="Xiao L."/>
            <person name="Rajput S."/>
            <person name="Deng P."/>
            <person name="Jia W."/>
            <person name="Huang R."/>
            <person name="Zhang M."/>
            <person name="Sun Y."/>
            <person name="Hu J."/>
            <person name="Fu X."/>
            <person name="Schnable P.S."/>
            <person name="Li F."/>
            <person name="Zhang H."/>
            <person name="Feng B."/>
            <person name="Zhu X."/>
            <person name="Liu R."/>
            <person name="Schnable J.C."/>
            <person name="Zhu J.-K."/>
            <person name="Zhang H."/>
        </authorList>
    </citation>
    <scope>NUCLEOTIDE SEQUENCE [LARGE SCALE GENOMIC DNA]</scope>
</reference>
<feature type="coiled-coil region" evidence="1">
    <location>
        <begin position="12"/>
        <end position="39"/>
    </location>
</feature>
<proteinExistence type="predicted"/>
<accession>A0A3L6R865</accession>